<dbReference type="Proteomes" id="UP000232673">
    <property type="component" value="Unassembled WGS sequence"/>
</dbReference>
<protein>
    <recommendedName>
        <fullName evidence="3">Restriction endonuclease type IV Mrr domain-containing protein</fullName>
    </recommendedName>
</protein>
<dbReference type="STRING" id="447422.SAMN05660903_01122"/>
<dbReference type="OrthoDB" id="582093at2"/>
<dbReference type="InterPro" id="IPR011856">
    <property type="entry name" value="tRNA_endonuc-like_dom_sf"/>
</dbReference>
<proteinExistence type="predicted"/>
<dbReference type="AlphaFoldDB" id="A0A2N0TSF4"/>
<gene>
    <name evidence="1" type="ORF">APR41_05480</name>
</gene>
<sequence>MKVINFEKIHDQFTSEKEIVGFLKKNSNGFVFQIIIERARHYSDLAQYYLEAAYIGQNLSQHSEKISYNLNRSLEYHPIAQLGLRPIATEIEKLGNLIHFYGKVYSGKHEEESETFMEGYYEYRETLEQQLHTFPELVDDYYANYINGEYYEYSPVENANFFESEFKSFPERRFGFWKCAFSDMIGEDFFVSLDSWIIPNTSDLPKILKEYSGIDKINFIKADFFALGNISYLMSDGLITHFPFASLLQAKHCYSNIFDNWHIENDIFNRDEIWMHRFITFDRSFAKLSPQENYKGYPDDRSEELINLVTRNEGFFRPPSVVCFYLSEYGDHILVKDEKCSYLFFGTDKLTHSELFSLSNRLSILFRTTANLAGIHIEIKCPWEKLDDEKFEELCYDIIYHNPKFDNNTIRKMGKSKSRDGGRDIVVHTHSRPGYLPEKYIFQCKYLKPGSSLTATRVIDISDTIDQYGAQGYGIMTSVVIDATLFDKLDAISSRKRIETQEFSVYEMERILARYDNIKHRHFNKTK</sequence>
<evidence type="ECO:0000313" key="1">
    <source>
        <dbReference type="EMBL" id="PKD17660.1"/>
    </source>
</evidence>
<dbReference type="RefSeq" id="WP_079712249.1">
    <property type="nucleotide sequence ID" value="NZ_FUZC01000003.1"/>
</dbReference>
<evidence type="ECO:0000313" key="2">
    <source>
        <dbReference type="Proteomes" id="UP000232673"/>
    </source>
</evidence>
<reference evidence="1 2" key="1">
    <citation type="submission" date="2015-10" db="EMBL/GenBank/DDBJ databases">
        <title>Draft genome sequence of Salegentibacter salinarum KCTC 12975.</title>
        <authorList>
            <person name="Lin W."/>
            <person name="Zheng Q."/>
        </authorList>
    </citation>
    <scope>NUCLEOTIDE SEQUENCE [LARGE SCALE GENOMIC DNA]</scope>
    <source>
        <strain evidence="1 2">KCTC 12975</strain>
    </source>
</reference>
<dbReference type="Gene3D" id="3.40.1350.10">
    <property type="match status" value="1"/>
</dbReference>
<name>A0A2N0TSF4_9FLAO</name>
<keyword evidence="2" id="KW-1185">Reference proteome</keyword>
<dbReference type="GO" id="GO:0003676">
    <property type="term" value="F:nucleic acid binding"/>
    <property type="evidence" value="ECO:0007669"/>
    <property type="project" value="InterPro"/>
</dbReference>
<comment type="caution">
    <text evidence="1">The sequence shown here is derived from an EMBL/GenBank/DDBJ whole genome shotgun (WGS) entry which is preliminary data.</text>
</comment>
<evidence type="ECO:0008006" key="3">
    <source>
        <dbReference type="Google" id="ProtNLM"/>
    </source>
</evidence>
<dbReference type="EMBL" id="LKTS01000034">
    <property type="protein sequence ID" value="PKD17660.1"/>
    <property type="molecule type" value="Genomic_DNA"/>
</dbReference>
<accession>A0A2N0TSF4</accession>
<organism evidence="1 2">
    <name type="scientific">Salegentibacter salinarum</name>
    <dbReference type="NCBI Taxonomy" id="447422"/>
    <lineage>
        <taxon>Bacteria</taxon>
        <taxon>Pseudomonadati</taxon>
        <taxon>Bacteroidota</taxon>
        <taxon>Flavobacteriia</taxon>
        <taxon>Flavobacteriales</taxon>
        <taxon>Flavobacteriaceae</taxon>
        <taxon>Salegentibacter</taxon>
    </lineage>
</organism>